<evidence type="ECO:0000256" key="4">
    <source>
        <dbReference type="ARBA" id="ARBA00022989"/>
    </source>
</evidence>
<feature type="transmembrane region" description="Helical" evidence="6">
    <location>
        <begin position="12"/>
        <end position="34"/>
    </location>
</feature>
<comment type="subcellular location">
    <subcellularLocation>
        <location evidence="1">Membrane</location>
        <topology evidence="1">Multi-pass membrane protein</topology>
    </subcellularLocation>
</comment>
<name>A0ABD5YP57_9EURY</name>
<feature type="transmembrane region" description="Helical" evidence="6">
    <location>
        <begin position="296"/>
        <end position="329"/>
    </location>
</feature>
<evidence type="ECO:0000256" key="3">
    <source>
        <dbReference type="ARBA" id="ARBA00022692"/>
    </source>
</evidence>
<keyword evidence="9" id="KW-1185">Reference proteome</keyword>
<dbReference type="PANTHER" id="PTHR23506:SF23">
    <property type="entry name" value="GH10249P"/>
    <property type="match status" value="1"/>
</dbReference>
<dbReference type="InterPro" id="IPR001958">
    <property type="entry name" value="Tet-R_TetA/multi-R_MdtG-like"/>
</dbReference>
<comment type="caution">
    <text evidence="8">The sequence shown here is derived from an EMBL/GenBank/DDBJ whole genome shotgun (WGS) entry which is preliminary data.</text>
</comment>
<dbReference type="PANTHER" id="PTHR23506">
    <property type="entry name" value="GH10249P"/>
    <property type="match status" value="1"/>
</dbReference>
<evidence type="ECO:0000256" key="2">
    <source>
        <dbReference type="ARBA" id="ARBA00022448"/>
    </source>
</evidence>
<evidence type="ECO:0000256" key="1">
    <source>
        <dbReference type="ARBA" id="ARBA00004141"/>
    </source>
</evidence>
<dbReference type="InterPro" id="IPR036259">
    <property type="entry name" value="MFS_trans_sf"/>
</dbReference>
<dbReference type="GO" id="GO:0016020">
    <property type="term" value="C:membrane"/>
    <property type="evidence" value="ECO:0007669"/>
    <property type="project" value="UniProtKB-SubCell"/>
</dbReference>
<gene>
    <name evidence="8" type="ORF">ACFQL7_05915</name>
</gene>
<feature type="domain" description="Major facilitator superfamily (MFS) profile" evidence="7">
    <location>
        <begin position="15"/>
        <end position="409"/>
    </location>
</feature>
<dbReference type="EMBL" id="JBHTAX010000001">
    <property type="protein sequence ID" value="MFC7189428.1"/>
    <property type="molecule type" value="Genomic_DNA"/>
</dbReference>
<evidence type="ECO:0000256" key="6">
    <source>
        <dbReference type="SAM" id="Phobius"/>
    </source>
</evidence>
<feature type="transmembrane region" description="Helical" evidence="6">
    <location>
        <begin position="254"/>
        <end position="284"/>
    </location>
</feature>
<keyword evidence="5 6" id="KW-0472">Membrane</keyword>
<keyword evidence="4 6" id="KW-1133">Transmembrane helix</keyword>
<dbReference type="SUPFAM" id="SSF103473">
    <property type="entry name" value="MFS general substrate transporter"/>
    <property type="match status" value="1"/>
</dbReference>
<sequence>MSRWFGGEEPSVRYVVGSLIAGVFFGGLGGGVAFPTLPTLGPLLGISPVAVGVILSINRFTRLLINTPAGQVLDTIGTRRPMICGFVVQGLVPFGYILGLHPELVPFDSTTIFLISRACWGIGSAFVFVGAFSTITHVTTPENRGKWVGYMRGGQSLGFPAGLVVGGLITDTFGYSAAFLVAGCAGLLAAFVAVLVLPDMNANVNTTSSLRDIPAFVRADIRIFSVGIVNFTVRFLFAGVLLSTVVLYAQENGITIGVLSGIGVSGVVMAVCVLGSSITTLLVGRYSDQLSNRAALTIPALGVLASGFALLALVPSLVATLIGVVLIGIGVGGSNPPLLAYLGDISPADDVGKLGGVYNVFGDLGSTLGPLVALPLVTIVGVRIEYLACGGLVILVSILVARTLYGERATVPQSVVRADDD</sequence>
<dbReference type="AlphaFoldDB" id="A0ABD5YP57"/>
<feature type="transmembrane region" description="Helical" evidence="6">
    <location>
        <begin position="112"/>
        <end position="135"/>
    </location>
</feature>
<dbReference type="RefSeq" id="WP_264554960.1">
    <property type="nucleotide sequence ID" value="NZ_CP109979.1"/>
</dbReference>
<evidence type="ECO:0000313" key="9">
    <source>
        <dbReference type="Proteomes" id="UP001596417"/>
    </source>
</evidence>
<feature type="transmembrane region" description="Helical" evidence="6">
    <location>
        <begin position="40"/>
        <end position="61"/>
    </location>
</feature>
<feature type="transmembrane region" description="Helical" evidence="6">
    <location>
        <begin position="147"/>
        <end position="169"/>
    </location>
</feature>
<keyword evidence="3 6" id="KW-0812">Transmembrane</keyword>
<keyword evidence="2" id="KW-0813">Transport</keyword>
<proteinExistence type="predicted"/>
<accession>A0ABD5YP57</accession>
<feature type="transmembrane region" description="Helical" evidence="6">
    <location>
        <begin position="175"/>
        <end position="198"/>
    </location>
</feature>
<organism evidence="8 9">
    <name type="scientific">Halocatena marina</name>
    <dbReference type="NCBI Taxonomy" id="2934937"/>
    <lineage>
        <taxon>Archaea</taxon>
        <taxon>Methanobacteriati</taxon>
        <taxon>Methanobacteriota</taxon>
        <taxon>Stenosarchaea group</taxon>
        <taxon>Halobacteria</taxon>
        <taxon>Halobacteriales</taxon>
        <taxon>Natronomonadaceae</taxon>
        <taxon>Halocatena</taxon>
    </lineage>
</organism>
<dbReference type="PROSITE" id="PS50850">
    <property type="entry name" value="MFS"/>
    <property type="match status" value="1"/>
</dbReference>
<protein>
    <submittedName>
        <fullName evidence="8">MFS transporter</fullName>
    </submittedName>
</protein>
<evidence type="ECO:0000313" key="8">
    <source>
        <dbReference type="EMBL" id="MFC7189428.1"/>
    </source>
</evidence>
<feature type="transmembrane region" description="Helical" evidence="6">
    <location>
        <begin position="219"/>
        <end position="248"/>
    </location>
</feature>
<evidence type="ECO:0000256" key="5">
    <source>
        <dbReference type="ARBA" id="ARBA00023136"/>
    </source>
</evidence>
<dbReference type="Pfam" id="PF07690">
    <property type="entry name" value="MFS_1"/>
    <property type="match status" value="1"/>
</dbReference>
<feature type="transmembrane region" description="Helical" evidence="6">
    <location>
        <begin position="82"/>
        <end position="100"/>
    </location>
</feature>
<dbReference type="Gene3D" id="1.20.1250.20">
    <property type="entry name" value="MFS general substrate transporter like domains"/>
    <property type="match status" value="1"/>
</dbReference>
<dbReference type="InterPro" id="IPR020846">
    <property type="entry name" value="MFS_dom"/>
</dbReference>
<dbReference type="CDD" id="cd17325">
    <property type="entry name" value="MFS_MdtG_SLC18_like"/>
    <property type="match status" value="1"/>
</dbReference>
<evidence type="ECO:0000259" key="7">
    <source>
        <dbReference type="PROSITE" id="PS50850"/>
    </source>
</evidence>
<reference evidence="8 9" key="1">
    <citation type="journal article" date="2019" name="Int. J. Syst. Evol. Microbiol.">
        <title>The Global Catalogue of Microorganisms (GCM) 10K type strain sequencing project: providing services to taxonomists for standard genome sequencing and annotation.</title>
        <authorList>
            <consortium name="The Broad Institute Genomics Platform"/>
            <consortium name="The Broad Institute Genome Sequencing Center for Infectious Disease"/>
            <person name="Wu L."/>
            <person name="Ma J."/>
        </authorList>
    </citation>
    <scope>NUCLEOTIDE SEQUENCE [LARGE SCALE GENOMIC DNA]</scope>
    <source>
        <strain evidence="8 9">RDMS1</strain>
    </source>
</reference>
<dbReference type="PRINTS" id="PR01035">
    <property type="entry name" value="TCRTETA"/>
</dbReference>
<dbReference type="InterPro" id="IPR050930">
    <property type="entry name" value="MFS_Vesicular_Transporter"/>
</dbReference>
<dbReference type="GeneID" id="76198999"/>
<feature type="transmembrane region" description="Helical" evidence="6">
    <location>
        <begin position="384"/>
        <end position="405"/>
    </location>
</feature>
<dbReference type="InterPro" id="IPR011701">
    <property type="entry name" value="MFS"/>
</dbReference>
<dbReference type="Proteomes" id="UP001596417">
    <property type="component" value="Unassembled WGS sequence"/>
</dbReference>